<accession>A0AA39XQI0</accession>
<proteinExistence type="predicted"/>
<sequence>MYNSRDVAIHVGLKVLTPLPQKEIILSDFNFCFSCRAGACPKHEGPGTSFNSIQEAQQQEQSTRQGVSVLAQLPAELACQVALALPSQTFFSIRYIPELEAFWAANEAHLVREKAAQYAAEAHFFPSDLFTGGGGGGGGSVLAQHQQLLYLEVIRTCTAAVTDHFTTTLDLPAALSARLRSAVLRLWRVVGVPHRSSVARMRQEAMDSFCSLPQAERADIFALFADVGEHIERAHPFAQRRRADNVPVPMGDGHDDLPGDGHDDMPTREMMAAIRASGAWKHVCGFLANETIRAAMRGAFTLAAASSSSAGTGCCCCNDVDADAVGRAVDEMRLGAPPWTVWDPDSWESHHPLSPLFPTDQWGYLIDTDYDATGTIYLETPEEHFYGSFFGNPNFCKRDDYIAFGLAQLLPDGWTLNTRRFFRAFGSGLMFPNTTVGAVCGPMANGNEYKFDQQHASDEDKAELMEALMEIAFKLVPDESQ</sequence>
<comment type="caution">
    <text evidence="1">The sequence shown here is derived from an EMBL/GenBank/DDBJ whole genome shotgun (WGS) entry which is preliminary data.</text>
</comment>
<dbReference type="EMBL" id="JAUJDW010000098">
    <property type="protein sequence ID" value="KAK0638259.1"/>
    <property type="molecule type" value="Genomic_DNA"/>
</dbReference>
<protein>
    <submittedName>
        <fullName evidence="1">Uncharacterized protein</fullName>
    </submittedName>
</protein>
<evidence type="ECO:0000313" key="1">
    <source>
        <dbReference type="EMBL" id="KAK0638259.1"/>
    </source>
</evidence>
<dbReference type="Proteomes" id="UP001175001">
    <property type="component" value="Unassembled WGS sequence"/>
</dbReference>
<gene>
    <name evidence="1" type="ORF">DIS24_g10006</name>
</gene>
<organism evidence="1 2">
    <name type="scientific">Lasiodiplodia hormozganensis</name>
    <dbReference type="NCBI Taxonomy" id="869390"/>
    <lineage>
        <taxon>Eukaryota</taxon>
        <taxon>Fungi</taxon>
        <taxon>Dikarya</taxon>
        <taxon>Ascomycota</taxon>
        <taxon>Pezizomycotina</taxon>
        <taxon>Dothideomycetes</taxon>
        <taxon>Dothideomycetes incertae sedis</taxon>
        <taxon>Botryosphaeriales</taxon>
        <taxon>Botryosphaeriaceae</taxon>
        <taxon>Lasiodiplodia</taxon>
    </lineage>
</organism>
<name>A0AA39XQI0_9PEZI</name>
<keyword evidence="2" id="KW-1185">Reference proteome</keyword>
<evidence type="ECO:0000313" key="2">
    <source>
        <dbReference type="Proteomes" id="UP001175001"/>
    </source>
</evidence>
<reference evidence="1" key="1">
    <citation type="submission" date="2023-06" db="EMBL/GenBank/DDBJ databases">
        <title>Multi-omics analyses reveal the molecular pathogenesis toolkit of Lasiodiplodia hormozganensis, a cross-kingdom pathogen.</title>
        <authorList>
            <person name="Felix C."/>
            <person name="Meneses R."/>
            <person name="Goncalves M.F.M."/>
            <person name="Tilleman L."/>
            <person name="Duarte A.S."/>
            <person name="Jorrin-Novo J.V."/>
            <person name="Van De Peer Y."/>
            <person name="Deforce D."/>
            <person name="Van Nieuwerburgh F."/>
            <person name="Esteves A.C."/>
            <person name="Alves A."/>
        </authorList>
    </citation>
    <scope>NUCLEOTIDE SEQUENCE</scope>
    <source>
        <strain evidence="1">CBS 339.90</strain>
    </source>
</reference>
<dbReference type="AlphaFoldDB" id="A0AA39XQI0"/>